<keyword evidence="5" id="KW-0717">Septation</keyword>
<dbReference type="PANTHER" id="PTHR34981:SF1">
    <property type="entry name" value="CELL DIVISION PROTEIN ZAPA"/>
    <property type="match status" value="1"/>
</dbReference>
<dbReference type="OrthoDB" id="9808604at2"/>
<dbReference type="EMBL" id="LPVJ01000070">
    <property type="protein sequence ID" value="KUO94857.1"/>
    <property type="molecule type" value="Genomic_DNA"/>
</dbReference>
<dbReference type="InterPro" id="IPR053712">
    <property type="entry name" value="Bac_CellDiv_Activator"/>
</dbReference>
<dbReference type="InterPro" id="IPR007838">
    <property type="entry name" value="Cell_div_ZapA-like"/>
</dbReference>
<dbReference type="RefSeq" id="WP_067719658.1">
    <property type="nucleotide sequence ID" value="NZ_LPVJ01000070.1"/>
</dbReference>
<evidence type="ECO:0000256" key="2">
    <source>
        <dbReference type="ARBA" id="ARBA00015195"/>
    </source>
</evidence>
<protein>
    <recommendedName>
        <fullName evidence="2">Cell division protein ZapA</fullName>
    </recommendedName>
    <alternativeName>
        <fullName evidence="9">Z ring-associated protein ZapA</fullName>
    </alternativeName>
</protein>
<dbReference type="GO" id="GO:0032153">
    <property type="term" value="C:cell division site"/>
    <property type="evidence" value="ECO:0007669"/>
    <property type="project" value="TreeGrafter"/>
</dbReference>
<dbReference type="GO" id="GO:0030428">
    <property type="term" value="C:cell septum"/>
    <property type="evidence" value="ECO:0007669"/>
    <property type="project" value="TreeGrafter"/>
</dbReference>
<dbReference type="InterPro" id="IPR036192">
    <property type="entry name" value="Cell_div_ZapA-like_sf"/>
</dbReference>
<dbReference type="AlphaFoldDB" id="A0A101XNX2"/>
<organism evidence="10 11">
    <name type="scientific">Ferroacidibacillus organovorans</name>
    <dbReference type="NCBI Taxonomy" id="1765683"/>
    <lineage>
        <taxon>Bacteria</taxon>
        <taxon>Bacillati</taxon>
        <taxon>Bacillota</taxon>
        <taxon>Bacilli</taxon>
        <taxon>Bacillales</taxon>
        <taxon>Alicyclobacillaceae</taxon>
        <taxon>Ferroacidibacillus</taxon>
    </lineage>
</organism>
<dbReference type="GO" id="GO:0005829">
    <property type="term" value="C:cytosol"/>
    <property type="evidence" value="ECO:0007669"/>
    <property type="project" value="TreeGrafter"/>
</dbReference>
<keyword evidence="11" id="KW-1185">Reference proteome</keyword>
<evidence type="ECO:0000256" key="4">
    <source>
        <dbReference type="ARBA" id="ARBA00022618"/>
    </source>
</evidence>
<dbReference type="SUPFAM" id="SSF102829">
    <property type="entry name" value="Cell division protein ZapA-like"/>
    <property type="match status" value="1"/>
</dbReference>
<reference evidence="10 11" key="1">
    <citation type="submission" date="2015-12" db="EMBL/GenBank/DDBJ databases">
        <title>Draft genome sequence of Acidibacillus ferrooxidans ITV001, isolated from a chalcopyrite acid mine drainage site in Brazil.</title>
        <authorList>
            <person name="Dall'Agnol H."/>
            <person name="Nancucheo I."/>
            <person name="Johnson B."/>
            <person name="Oliveira R."/>
            <person name="Leite L."/>
            <person name="Pylro V."/>
            <person name="Nunes G.L."/>
            <person name="Tzotzos G."/>
            <person name="Fernandes G.R."/>
            <person name="Dutra J."/>
            <person name="Orellana S.C."/>
            <person name="Oliveira G."/>
        </authorList>
    </citation>
    <scope>NUCLEOTIDE SEQUENCE [LARGE SCALE GENOMIC DNA]</scope>
    <source>
        <strain evidence="11">ITV01</strain>
    </source>
</reference>
<comment type="function">
    <text evidence="7">Activator of cell division through the inhibition of FtsZ GTPase activity, therefore promoting FtsZ assembly into bundles of protofilaments necessary for the formation of the division Z ring. It is recruited early at mid-cell but it is not essential for cell division.</text>
</comment>
<name>A0A101XNX2_9BACL</name>
<keyword evidence="6" id="KW-0131">Cell cycle</keyword>
<dbReference type="GO" id="GO:0043093">
    <property type="term" value="P:FtsZ-dependent cytokinesis"/>
    <property type="evidence" value="ECO:0007669"/>
    <property type="project" value="TreeGrafter"/>
</dbReference>
<evidence type="ECO:0000256" key="5">
    <source>
        <dbReference type="ARBA" id="ARBA00023210"/>
    </source>
</evidence>
<evidence type="ECO:0000313" key="10">
    <source>
        <dbReference type="EMBL" id="KUO94857.1"/>
    </source>
</evidence>
<evidence type="ECO:0000256" key="3">
    <source>
        <dbReference type="ARBA" id="ARBA00022490"/>
    </source>
</evidence>
<evidence type="ECO:0000256" key="8">
    <source>
        <dbReference type="ARBA" id="ARBA00026068"/>
    </source>
</evidence>
<dbReference type="GO" id="GO:0000917">
    <property type="term" value="P:division septum assembly"/>
    <property type="evidence" value="ECO:0007669"/>
    <property type="project" value="UniProtKB-KW"/>
</dbReference>
<dbReference type="Proteomes" id="UP000053557">
    <property type="component" value="Unassembled WGS sequence"/>
</dbReference>
<proteinExistence type="predicted"/>
<evidence type="ECO:0000256" key="6">
    <source>
        <dbReference type="ARBA" id="ARBA00023306"/>
    </source>
</evidence>
<comment type="caution">
    <text evidence="10">The sequence shown here is derived from an EMBL/GenBank/DDBJ whole genome shotgun (WGS) entry which is preliminary data.</text>
</comment>
<dbReference type="GO" id="GO:0000921">
    <property type="term" value="P:septin ring assembly"/>
    <property type="evidence" value="ECO:0007669"/>
    <property type="project" value="TreeGrafter"/>
</dbReference>
<keyword evidence="3" id="KW-0963">Cytoplasm</keyword>
<evidence type="ECO:0000256" key="1">
    <source>
        <dbReference type="ARBA" id="ARBA00004496"/>
    </source>
</evidence>
<evidence type="ECO:0000256" key="9">
    <source>
        <dbReference type="ARBA" id="ARBA00033158"/>
    </source>
</evidence>
<evidence type="ECO:0000256" key="7">
    <source>
        <dbReference type="ARBA" id="ARBA00024910"/>
    </source>
</evidence>
<dbReference type="PANTHER" id="PTHR34981">
    <property type="entry name" value="CELL DIVISION PROTEIN ZAPA"/>
    <property type="match status" value="1"/>
</dbReference>
<accession>A0A101XNX2</accession>
<evidence type="ECO:0000313" key="11">
    <source>
        <dbReference type="Proteomes" id="UP000053557"/>
    </source>
</evidence>
<dbReference type="Pfam" id="PF05164">
    <property type="entry name" value="ZapA"/>
    <property type="match status" value="1"/>
</dbReference>
<dbReference type="Gene3D" id="6.10.250.790">
    <property type="match status" value="1"/>
</dbReference>
<keyword evidence="4" id="KW-0132">Cell division</keyword>
<comment type="subcellular location">
    <subcellularLocation>
        <location evidence="1">Cytoplasm</location>
    </subcellularLocation>
</comment>
<comment type="subunit">
    <text evidence="8">Homodimer. Interacts with FtsZ.</text>
</comment>
<gene>
    <name evidence="10" type="ORF">ATW55_10655</name>
</gene>
<sequence length="96" mass="10825">MDSDPRKRVQVEIFGHSYQVRGSNDPERVKRLAARVDQVMNRIFEQHPRLDSHALAVLAALNFAEEYDALATEYDALLEALELEAGINNQADESKG</sequence>